<dbReference type="AlphaFoldDB" id="A0A251N595"/>
<proteinExistence type="predicted"/>
<evidence type="ECO:0000313" key="1">
    <source>
        <dbReference type="EMBL" id="ONH94505.1"/>
    </source>
</evidence>
<evidence type="ECO:0008006" key="3">
    <source>
        <dbReference type="Google" id="ProtNLM"/>
    </source>
</evidence>
<evidence type="ECO:0000313" key="2">
    <source>
        <dbReference type="Proteomes" id="UP000006882"/>
    </source>
</evidence>
<keyword evidence="2" id="KW-1185">Reference proteome</keyword>
<dbReference type="EMBL" id="CM007657">
    <property type="protein sequence ID" value="ONH94505.1"/>
    <property type="molecule type" value="Genomic_DNA"/>
</dbReference>
<accession>A0A251N595</accession>
<reference evidence="1 2" key="1">
    <citation type="journal article" date="2013" name="Nat. Genet.">
        <title>The high-quality draft genome of peach (Prunus persica) identifies unique patterns of genetic diversity, domestication and genome evolution.</title>
        <authorList>
            <consortium name="International Peach Genome Initiative"/>
            <person name="Verde I."/>
            <person name="Abbott A.G."/>
            <person name="Scalabrin S."/>
            <person name="Jung S."/>
            <person name="Shu S."/>
            <person name="Marroni F."/>
            <person name="Zhebentyayeva T."/>
            <person name="Dettori M.T."/>
            <person name="Grimwood J."/>
            <person name="Cattonaro F."/>
            <person name="Zuccolo A."/>
            <person name="Rossini L."/>
            <person name="Jenkins J."/>
            <person name="Vendramin E."/>
            <person name="Meisel L.A."/>
            <person name="Decroocq V."/>
            <person name="Sosinski B."/>
            <person name="Prochnik S."/>
            <person name="Mitros T."/>
            <person name="Policriti A."/>
            <person name="Cipriani G."/>
            <person name="Dondini L."/>
            <person name="Ficklin S."/>
            <person name="Goodstein D.M."/>
            <person name="Xuan P."/>
            <person name="Del Fabbro C."/>
            <person name="Aramini V."/>
            <person name="Copetti D."/>
            <person name="Gonzalez S."/>
            <person name="Horner D.S."/>
            <person name="Falchi R."/>
            <person name="Lucas S."/>
            <person name="Mica E."/>
            <person name="Maldonado J."/>
            <person name="Lazzari B."/>
            <person name="Bielenberg D."/>
            <person name="Pirona R."/>
            <person name="Miculan M."/>
            <person name="Barakat A."/>
            <person name="Testolin R."/>
            <person name="Stella A."/>
            <person name="Tartarini S."/>
            <person name="Tonutti P."/>
            <person name="Arus P."/>
            <person name="Orellana A."/>
            <person name="Wells C."/>
            <person name="Main D."/>
            <person name="Vizzotto G."/>
            <person name="Silva H."/>
            <person name="Salamini F."/>
            <person name="Schmutz J."/>
            <person name="Morgante M."/>
            <person name="Rokhsar D.S."/>
        </authorList>
    </citation>
    <scope>NUCLEOTIDE SEQUENCE [LARGE SCALE GENOMIC DNA]</scope>
    <source>
        <strain evidence="2">cv. Nemared</strain>
    </source>
</reference>
<protein>
    <recommendedName>
        <fullName evidence="3">DUF4219 domain-containing protein</fullName>
    </recommendedName>
</protein>
<gene>
    <name evidence="1" type="ORF">PRUPE_7G019700</name>
</gene>
<name>A0A251N595_PRUPE</name>
<dbReference type="Proteomes" id="UP000006882">
    <property type="component" value="Chromosome G7"/>
</dbReference>
<sequence>MANGSMTPFSVPLLTKDNYHNWSVRMKTLIGCYDAWEVVERGIGEYGDEENLTNSSSKREKKIIIFLWSLSIPYAFFIKMNIPDISTTTSTFKCFMPISSTRITLDL</sequence>
<dbReference type="Gramene" id="ONH94505">
    <property type="protein sequence ID" value="ONH94505"/>
    <property type="gene ID" value="PRUPE_7G019700"/>
</dbReference>
<organism evidence="1 2">
    <name type="scientific">Prunus persica</name>
    <name type="common">Peach</name>
    <name type="synonym">Amygdalus persica</name>
    <dbReference type="NCBI Taxonomy" id="3760"/>
    <lineage>
        <taxon>Eukaryota</taxon>
        <taxon>Viridiplantae</taxon>
        <taxon>Streptophyta</taxon>
        <taxon>Embryophyta</taxon>
        <taxon>Tracheophyta</taxon>
        <taxon>Spermatophyta</taxon>
        <taxon>Magnoliopsida</taxon>
        <taxon>eudicotyledons</taxon>
        <taxon>Gunneridae</taxon>
        <taxon>Pentapetalae</taxon>
        <taxon>rosids</taxon>
        <taxon>fabids</taxon>
        <taxon>Rosales</taxon>
        <taxon>Rosaceae</taxon>
        <taxon>Amygdaloideae</taxon>
        <taxon>Amygdaleae</taxon>
        <taxon>Prunus</taxon>
    </lineage>
</organism>